<evidence type="ECO:0000313" key="13">
    <source>
        <dbReference type="Proteomes" id="UP000008820"/>
    </source>
</evidence>
<dbReference type="Gene3D" id="3.40.50.300">
    <property type="entry name" value="P-loop containing nucleotide triphosphate hydrolases"/>
    <property type="match status" value="6"/>
</dbReference>
<dbReference type="GO" id="GO:0005654">
    <property type="term" value="C:nucleoplasm"/>
    <property type="evidence" value="ECO:0007669"/>
    <property type="project" value="UniProtKB-SubCell"/>
</dbReference>
<feature type="compositionally biased region" description="Acidic residues" evidence="11">
    <location>
        <begin position="4822"/>
        <end position="4842"/>
    </location>
</feature>
<dbReference type="Proteomes" id="UP000008820">
    <property type="component" value="Chromosome 2"/>
</dbReference>
<dbReference type="FunFam" id="3.40.50.300:FF:001384">
    <property type="entry name" value="Midasin"/>
    <property type="match status" value="1"/>
</dbReference>
<feature type="compositionally biased region" description="Basic and acidic residues" evidence="11">
    <location>
        <begin position="4805"/>
        <end position="4820"/>
    </location>
</feature>
<accession>A0A6I8TZH6</accession>
<dbReference type="InterPro" id="IPR011704">
    <property type="entry name" value="ATPase_dyneun-rel_AAA"/>
</dbReference>
<feature type="compositionally biased region" description="Basic and acidic residues" evidence="11">
    <location>
        <begin position="5123"/>
        <end position="5180"/>
    </location>
</feature>
<comment type="function">
    <text evidence="9">Nuclear chaperone required for maturation and nuclear export of pre-60S ribosome subunits.</text>
</comment>
<keyword evidence="10" id="KW-0175">Coiled coil</keyword>
<feature type="compositionally biased region" description="Basic and acidic residues" evidence="11">
    <location>
        <begin position="4843"/>
        <end position="4865"/>
    </location>
</feature>
<dbReference type="GO" id="GO:0016887">
    <property type="term" value="F:ATP hydrolysis activity"/>
    <property type="evidence" value="ECO:0007669"/>
    <property type="project" value="InterPro"/>
</dbReference>
<feature type="compositionally biased region" description="Basic and acidic residues" evidence="11">
    <location>
        <begin position="5216"/>
        <end position="5227"/>
    </location>
</feature>
<dbReference type="FunFam" id="3.40.50.300:FF:000142">
    <property type="entry name" value="Midasin"/>
    <property type="match status" value="1"/>
</dbReference>
<dbReference type="GO" id="GO:0005524">
    <property type="term" value="F:ATP binding"/>
    <property type="evidence" value="ECO:0007669"/>
    <property type="project" value="UniProtKB-KW"/>
</dbReference>
<feature type="compositionally biased region" description="Basic and acidic residues" evidence="11">
    <location>
        <begin position="5195"/>
        <end position="5209"/>
    </location>
</feature>
<dbReference type="GO" id="GO:0000055">
    <property type="term" value="P:ribosomal large subunit export from nucleus"/>
    <property type="evidence" value="ECO:0007669"/>
    <property type="project" value="TreeGrafter"/>
</dbReference>
<keyword evidence="13" id="KW-1185">Reference proteome</keyword>
<reference evidence="12 13" key="1">
    <citation type="submission" date="2017-06" db="EMBL/GenBank/DDBJ databases">
        <title>Aedes aegypti genome working group (AGWG) sequencing and assembly.</title>
        <authorList>
            <consortium name="Aedes aegypti Genome Working Group (AGWG)"/>
            <person name="Matthews B.J."/>
        </authorList>
    </citation>
    <scope>NUCLEOTIDE SEQUENCE [LARGE SCALE GENOMIC DNA]</scope>
    <source>
        <strain evidence="12 13">LVP_AGWG</strain>
    </source>
</reference>
<evidence type="ECO:0000256" key="7">
    <source>
        <dbReference type="ARBA" id="ARBA00023186"/>
    </source>
</evidence>
<dbReference type="GO" id="GO:0030687">
    <property type="term" value="C:preribosome, large subunit precursor"/>
    <property type="evidence" value="ECO:0007669"/>
    <property type="project" value="TreeGrafter"/>
</dbReference>
<gene>
    <name evidence="12" type="primary">5564539</name>
</gene>
<feature type="compositionally biased region" description="Basic and acidic residues" evidence="11">
    <location>
        <begin position="4873"/>
        <end position="4889"/>
    </location>
</feature>
<dbReference type="OrthoDB" id="422220at2759"/>
<evidence type="ECO:0000256" key="8">
    <source>
        <dbReference type="ARBA" id="ARBA00023242"/>
    </source>
</evidence>
<dbReference type="PIRSF" id="PIRSF010340">
    <property type="entry name" value="Midasin"/>
    <property type="match status" value="1"/>
</dbReference>
<feature type="compositionally biased region" description="Basic and acidic residues" evidence="11">
    <location>
        <begin position="4765"/>
        <end position="4791"/>
    </location>
</feature>
<dbReference type="InterPro" id="IPR040848">
    <property type="entry name" value="AAA_lid_7"/>
</dbReference>
<feature type="compositionally biased region" description="Acidic residues" evidence="11">
    <location>
        <begin position="5228"/>
        <end position="5255"/>
    </location>
</feature>
<feature type="compositionally biased region" description="Acidic residues" evidence="11">
    <location>
        <begin position="4890"/>
        <end position="4901"/>
    </location>
</feature>
<evidence type="ECO:0000256" key="3">
    <source>
        <dbReference type="ARBA" id="ARBA00007188"/>
    </source>
</evidence>
<evidence type="ECO:0000256" key="5">
    <source>
        <dbReference type="ARBA" id="ARBA00022741"/>
    </source>
</evidence>
<feature type="compositionally biased region" description="Basic and acidic residues" evidence="11">
    <location>
        <begin position="5043"/>
        <end position="5092"/>
    </location>
</feature>
<dbReference type="Gene3D" id="3.40.50.410">
    <property type="entry name" value="von Willebrand factor, type A domain"/>
    <property type="match status" value="1"/>
</dbReference>
<evidence type="ECO:0000256" key="1">
    <source>
        <dbReference type="ARBA" id="ARBA00004604"/>
    </source>
</evidence>
<evidence type="ECO:0000256" key="11">
    <source>
        <dbReference type="SAM" id="MobiDB-lite"/>
    </source>
</evidence>
<dbReference type="Pfam" id="PF07728">
    <property type="entry name" value="AAA_5"/>
    <property type="match status" value="6"/>
</dbReference>
<dbReference type="CDD" id="cd01460">
    <property type="entry name" value="vWA_midasin"/>
    <property type="match status" value="1"/>
</dbReference>
<dbReference type="EnsemblMetazoa" id="AAEL019896-RA">
    <property type="protein sequence ID" value="AAEL019896-PA"/>
    <property type="gene ID" value="AAEL019896"/>
</dbReference>
<evidence type="ECO:0000256" key="10">
    <source>
        <dbReference type="SAM" id="Coils"/>
    </source>
</evidence>
<reference evidence="12" key="2">
    <citation type="submission" date="2020-05" db="UniProtKB">
        <authorList>
            <consortium name="EnsemblMetazoa"/>
        </authorList>
    </citation>
    <scope>IDENTIFICATION</scope>
    <source>
        <strain evidence="12">LVP_AGWG</strain>
    </source>
</reference>
<dbReference type="Pfam" id="PF17867">
    <property type="entry name" value="AAA_lid_7"/>
    <property type="match status" value="3"/>
</dbReference>
<dbReference type="SUPFAM" id="SSF53300">
    <property type="entry name" value="vWA-like"/>
    <property type="match status" value="1"/>
</dbReference>
<feature type="compositionally biased region" description="Acidic residues" evidence="11">
    <location>
        <begin position="4958"/>
        <end position="4967"/>
    </location>
</feature>
<feature type="compositionally biased region" description="Acidic residues" evidence="11">
    <location>
        <begin position="4982"/>
        <end position="4994"/>
    </location>
</feature>
<dbReference type="FunFam" id="3.40.50.300:FF:000956">
    <property type="entry name" value="Midasin"/>
    <property type="match status" value="1"/>
</dbReference>
<keyword evidence="6 9" id="KW-0067">ATP-binding</keyword>
<feature type="region of interest" description="Disordered" evidence="11">
    <location>
        <begin position="4709"/>
        <end position="5286"/>
    </location>
</feature>
<keyword evidence="8 9" id="KW-0539">Nucleus</keyword>
<feature type="compositionally biased region" description="Basic and acidic residues" evidence="11">
    <location>
        <begin position="4582"/>
        <end position="4596"/>
    </location>
</feature>
<keyword evidence="5 9" id="KW-0547">Nucleotide-binding</keyword>
<dbReference type="Pfam" id="PF17865">
    <property type="entry name" value="AAA_lid_5"/>
    <property type="match status" value="1"/>
</dbReference>
<dbReference type="FunCoup" id="A0A6I8TZH6">
    <property type="interactions" value="1475"/>
</dbReference>
<dbReference type="InterPro" id="IPR012099">
    <property type="entry name" value="Midasin"/>
</dbReference>
<dbReference type="InterPro" id="IPR002035">
    <property type="entry name" value="VWF_A"/>
</dbReference>
<dbReference type="InterPro" id="IPR027417">
    <property type="entry name" value="P-loop_NTPase"/>
</dbReference>
<evidence type="ECO:0000313" key="12">
    <source>
        <dbReference type="EnsemblMetazoa" id="AAEL019896-PA"/>
    </source>
</evidence>
<dbReference type="CDD" id="cd00009">
    <property type="entry name" value="AAA"/>
    <property type="match status" value="3"/>
</dbReference>
<dbReference type="FunFam" id="3.40.50.410:FF:000028">
    <property type="entry name" value="Midasin"/>
    <property type="match status" value="1"/>
</dbReference>
<keyword evidence="7 9" id="KW-0143">Chaperone</keyword>
<dbReference type="InParanoid" id="A0A6I8TZH6"/>
<feature type="compositionally biased region" description="Basic and acidic residues" evidence="11">
    <location>
        <begin position="4968"/>
        <end position="4978"/>
    </location>
</feature>
<dbReference type="InterPro" id="IPR041190">
    <property type="entry name" value="Midasin_AAA_lid_5"/>
</dbReference>
<feature type="compositionally biased region" description="Acidic residues" evidence="11">
    <location>
        <begin position="4792"/>
        <end position="4804"/>
    </location>
</feature>
<organism evidence="12 13">
    <name type="scientific">Aedes aegypti</name>
    <name type="common">Yellowfever mosquito</name>
    <name type="synonym">Culex aegypti</name>
    <dbReference type="NCBI Taxonomy" id="7159"/>
    <lineage>
        <taxon>Eukaryota</taxon>
        <taxon>Metazoa</taxon>
        <taxon>Ecdysozoa</taxon>
        <taxon>Arthropoda</taxon>
        <taxon>Hexapoda</taxon>
        <taxon>Insecta</taxon>
        <taxon>Pterygota</taxon>
        <taxon>Neoptera</taxon>
        <taxon>Endopterygota</taxon>
        <taxon>Diptera</taxon>
        <taxon>Nematocera</taxon>
        <taxon>Culicoidea</taxon>
        <taxon>Culicidae</taxon>
        <taxon>Culicinae</taxon>
        <taxon>Aedini</taxon>
        <taxon>Aedes</taxon>
        <taxon>Stegomyia</taxon>
    </lineage>
</organism>
<dbReference type="SUPFAM" id="SSF52540">
    <property type="entry name" value="P-loop containing nucleoside triphosphate hydrolases"/>
    <property type="match status" value="6"/>
</dbReference>
<proteinExistence type="inferred from homology"/>
<feature type="region of interest" description="Disordered" evidence="11">
    <location>
        <begin position="4577"/>
        <end position="4601"/>
    </location>
</feature>
<dbReference type="GO" id="GO:0005730">
    <property type="term" value="C:nucleolus"/>
    <property type="evidence" value="ECO:0007669"/>
    <property type="project" value="UniProtKB-SubCell"/>
</dbReference>
<sequence>MEVNCDGIRQSLRQLREIFDCQQVEPFLRLSKIASSDLDRLVVVLGQLLEDPNYTEAIGDRFGSILLLIVASAFGDVECEDDKEERKKESNTKTVNREGHRRKCVALSKLISRCPDVLRFSIQYFRRNPAPFLAEDTVDYTPTSKQKKVEREAITDLELVQCCYRFLAADPIYFRSVWNWSDFFQQYGTRMGCSRQQFYYNRILALVSCMTQSQISQLYRELPLEAVVREQLESVEDVRTQGSETGDEKLKTGEKIKWNFRSNVVTNVGDVMLPIFDAGNCEFFRGQDKEPDDLVVVDSTRLNVRSLALGVSSGKAICLSGPVGCGKTSLVEYLARKTGRIAPKTQEMERRLKSALKEKGKKRKSGKIEAELDVDIRKLKKEAPKNGFLRIQLGDQTDSKMLLGQYRCTDTPGEFVWQPGVLTQAVMNGYWLLLEDLDSATQDVCTVLTNLLENNYLSVPGFRDCLRIEPGFQLFLTLRTQKSGTSSAHNTYTLLEKYLYTVNVLPLSRPELCSIICTNFPRLKTVASRIVDIYLTFSSGCHSIESDEISENVSILDEDRKVPLQGLEPDGDDVLPRFQYDNISLSNLPTSGRLVSTRDLIKLCRRSDPSFSVTSSECAYFVFQNAVDIFCSHLPAGEGKRNLIVSIGGKIGINKSRCDHLCEDYKPDVNVSTAEEVKIGRVNLKRNLGGSFGDENDENDQSYTHKKIKLDKNASSTVKTQDFKLQNKAPTFSFTRPASCLLERIAVSVAQNEPILLVGETGVGKTSSIQYLAYQTHHKLVVVNMNNQSDVSDLIGGFKPVDLSYVITPLRYEFEFLFNKTFNAQKNEKFLTNVSICYNRGEYNVLVKLMLKIAEKVFTRKQDEQLRLEKVYEKWATLQQKLQKLDSQLRNSVNVSFAFIPGSLVNCIRNGDWVLLDEINLASTETLECLSTILEPDGSIILLEKGDFVPVKRHPDFRIFSCMNPNTDVGKKDLPVGIRNRFTEFFVDELVAENDLLILVNDYLSSTGIQKVRILNTVKLYRRLRSLSQLELNDGLGNKPVFSLRTLCRALSICSKNLCGSIERNLYESFCLSFLTQLDLKSHKTVLTYIQKTLLNDVHQAISQQIPRPPEGEQLNFEGYWIEKGPREVQECESYILTESVRNNLRDLARIISIGKLPVLLQGPTSAGKTSLIEYIAKRSGNVCLRINNHEHTDLQEYIGTYVADVTGKLTFKEGVLVEAMRNGFWIILDELNLAPSDILEALNRVLDDNRELFIPETQVVVKAHPNFMLFATQNPPGLYGGRKMLSRAFKNRFVELHFSEIPRDELEVILEKRCLIPKSYAQKMVKVMSELQLNRRSTAKQNFTLRDLFRWGNRYTYADKALLADTSYDWNQHLIDEGYLVLSSKVRNLYETKIIEEALYTHFRKRVAEDNLFSLKKGTSMVTRGILEQLEKQTVYENIVWTFDMRRMAVLTAKALEFNEPVLLVGPTGCGKTTICQILATIRGRNLRILNCHMHTEGADFLGGLRPFRDSDDSAEKYTKQQLFEWSDGPLVLSMAEGGFFLADEISLAEDSVLERLNCVLEPERTLLLAEKGGVTAEASEFVITAAEGFQFLATMNPGGDFGKKELSPALRNRLTEIWCRATDSKEDLIRIAEHMLRKGMPNCETDPRQVAEVIISVVFVLKNKVDKLNFSIRDVLAWVGYLCKNQQNLSLAESLIYGLETVFLDSLEMLPYETFDEILALRKEILSVLHLLIKQHLMIKQFELKRGTAVQSDDTTFGITPFFIDLNPEQRDRKTEFLFSAPTTQKNLFRLLSALSLDKAILLEGPPGVGKTSLVENLARAAGFAIVRINLCEHTDLADLFGTDLPADDHSLEIAEEEDHHTQKASKLGSFVWRDGPLLAALKAKNTWILLDELNLAPQSVLEGLNAILDHRGEVFIAELNRTFKLGKKTRIFAAQNPLRQGGGRKGLPQSFLNRFTKVYLRKLEQSDLLHVVDGKYVQKFGKIGEEMIDDLGRRSGPDASFFDVLKAPEDQTINFDLAQKMVIFSETLETGIANLEFGYKGGPFEANLRDILRWCELFCNTKTGFFRKKFANREDTFRNFLLVLFEKMKLVYYQRMRTDVDKTYILSAFSRVFSCDAFQLEAQSEDIGIYWTDNKLYLGDLVVEKVNRSDEMNPLASKTQKSFPLLLASQVETLKNVAECVQLEKPVILCGPSDCGKTKIINLLTTLGNKFCNVDTIDDSVTGSFQQFDFNRHLEEVSSNVEAVVMDAVKDGALSGTAEGRNRVVQLLAVWEKYARLNDGKMAFTAQNVQSEELVLFRKRLTALQDVIALLTAHKTPNHNHDHLGSMASVLQVLSNISKHAETLNTGGHFEWVDSKIVKSLKHGQYICLEHVNLCSSAILDRLNPIFEPDGSLLISEKGVDGNNESELIRKHANFRAFLTLDPKNGEISRAMRNRCIELAIHKEAYRDDDLKRLAFESGVRQNWLINVILDIHKAVKKISEFNQFGIAHIVKFAYLVAQNQRMGMTAEKCLMISALEVYVRSSNTDLLGYGIDFYRNALKDAIKEEIRKSIVTPNLVNYDNILLKSNELTSLQLIKLQAEPLLCVLRCHLNGFADIPAALADIAGAFHDQAEINLSNLKYLFYFLYEASSYGDANCRKIFFAESLRALHNVKKIEPKKEVTPTAEITVDLEVQGGMGQWRQTPQSLTEYRDLQHTKREKMEFEIASSIAIDEVLQQLIDLNEILFTAVGKFGGGDQLPWNRSLLPRIREYLEDSSVEQYQLSATLLLNTTLKAIEVTSATKLSKIDVLSYSKAVHTEIINDTIGNKLIAQLYDFLSSFKPIMEKALREVTLDQDTYAKLVGSYLWINRLIDLSCRRLFVNKEIDTSLVDYVTLHFQWIQKHCLSLLDDQNCSPFRALNDSLQESMQSSTHPLAKHRKLYAKTFSCSLPFYSEEQVEHYQRMMEFNESLRLFPRLTRLYDYEEFLQKVALLNHPKTIDMRRSLLANSKQLLSLDLDHREAETMLNHAEYQQLMELCQMFQEESNEDSAEQLIAAIEKLNDYRKFVATYEAPEEYNHKFPVEMMPLYEYFLLKTLGRDAEINYDYVASVRSLNLDSLRLVRLQGNSQHRSILKMSKLLDVLIESDVELSDLLRALPSGFYKNITTYLNRFHRFNYVFQMNSLAINHIVCYQNETEASYEAHLEQMSNLTMHGPVLTNNCLSILLNNSGELRSTGLGELPEWRKTLKTLRDTIWTNATVLSREYDQYSVGLETAVGQAKKLLVEYECVQKWCQDGQRNVDNEKFLQDFESLAEQLKKLVKKSADVRENSSYEDLRTSSNRNLQWQLSSALNSLRGAIELNLLVFLPLLDPVEKNALKKAYTDEDIQHYKTLIQVYDYMAITMNYRRFGEGTKQLFVNHLNSLEEKRNKLCRKVALRPSDNIYTDLVKDVNNFLISCCYPGTISELLKTALQCLEFEVDTKNPIKNCTHTKDFQLRVNETIKQIELWVNIADKFEHHTLKRYQAYYRDFLEPLCCSIATLKYGLIGMKHCLIIKRDSIAVKSNGVFYDLSEKDALTKIVEKFVQFPAVETIELFDEEASGHKVNVYSILEKIDHSESGYFRLLKSKLQEVKNDITLRGGIGAEEFVDLDKIVNVCNQVWQKQEHLRRKKQAEDDSLYQTKSHCDEEDEEVIAQREIVDLFPNYVDEDFADFIQNDTLEQVIKKDSVKKNQKLAETITGDDYTMICESFIYLMNKFSKSYYYNPETVADLPEAIAPDFISPFQTKIAIVQQVLQKYHSALNSKLDESFYPGLSFLVGLAQDKYEDLDLKRSTAGKYNFYKDSNIAEVVQCVEVLKKIEDRVQKLLQEWPDHAVLKDIILILNRIYLLPSTAPIVRFSTGLQLLRQKIDEWNSVAHRLNNLRELEADIVEFVHRWMRMELQYWRECMSQTHDNVRSKAYRYWFFMYNLLHEYLQSDSKAKLGNLLDYRKVERCFGEQELLEEEEVEEGTVKIDDLIHVLKQFMESSNYAEYTTRLRILKSFEQYLMYLNYEDNRKKETIIAVLHNLHMYYDQFSDEIEEFIRTKRTPIEKKLKDFVKIESFNKDLSYFSMRNNIARVHRQLHKFLKEFETEIRAKILPVFTPKDPAAEINDAEQQKGKNLRSEAKITYYMVDVKNFMASLKLKEKFSIASISQDTTPNQELLAKIDRFFVTSRTVVKEAILHAPFPGLIYNLDTFMHDQIESVEYLRGLEVDRSQPRPKQKSQAKQILNQKRKALSDFYKSLTQLGLSFRSGLVENAIESDPVDVAIKPFSAELLAHNSKYRKVDQHIVFLNDKLNLYYAKCVFKIKMLTKVLLQPNPDIGKINLERIKGFAIDLFLTVQDQRKELGKSVASVYELRDRIQDLTQLSGCLDSKKREFDFVASRRKMNHMRHCTIKVRCVLEQFLQLLSCAPAEVQDELKMLKNSHELTQKTMEPIVKGASDGLKQAVRLCEELKKCDENYLTGDLVQSMNDQFKCMTNILDQLCERLKIGNSDEHSVYAQPILSVLKIVKNVIDAEDHPAAEDRTNEDNLNNELENIIHSILIAMQHIYKKYSTAAPTECSDAPKALDDAEETENHESESELQTQHLKEKINVDLLQDLQTLSIRKVVGKIANILSMLEQTNHSAPQFVTMIQKITRLVPILEQFNLLVEYYLIQQLGAHKISTKMLSVMLTVFIELGTKGFCVPKDLLEDEQEAGGEQQEGNEQGEKFGFEDGEGGKDVSNKIESEDQLDDAKKPGQEDKNDEEEEKDNKEEKGIDMSEDFDSKLQDVEKPEGEDSEEEKDDEEDADKQMGETEEGAEKLDDQIWGDDEEKEEKDKEEDMEEEDGKGSGEADDKHNNLDSEKDKAPGEEEEGLDAVDKAMDDKKKEKPKDIEDMENQEGDEEQENPHHNELEEPPQPEDMDIDEEFNLDNDNRPDNQKDEDENQENPFDIDNMKDKGDEKDEEETEAKDDEQKDSEKDQQNGDDSSDEEQEQENPEGADKLDDNEVNPEGEEEQEKQDDEVQQIPEENKDEQPAEPEEPQSEEGENQKKKQDEAHHESKDKRSEEDRIEAMPDIENKGTSDQVANEKPESKQENEMDEQDTGEDKDGVGQAENEQSESGHQGIAESKETRTKRDKNDQKQQQEKRRQGNTDEDRTLGDPDKAEKKRLKTVDEINREDRANKEDEVEEDEDKEDESEEYQHVKDAKQSDKTTLDNATEEQSKKIQHQENTKEDDEPDEEQENADELMDVDEQTEELEETDKQLLESEKNEKKKDKPAKKDENQREKVETLENVEVEGETVDTAGVPRGADTTAHTIMDILNDMTIPEEPTTAETLEMRKMVEKETLAVNAAQPDHDDFDRWQHISNKMLPNARELCEQLRLILEPTKCTRLKGDYRTGRRINMKKIIPYIASQFRKDKIWLRRTKAAQRDYKITIAVDDSKSMDHNNSKDLTLQAISLVSQALTLLESGRLNVMSFGESPKILLKHSEQFDGAKLINSLNFEQNQSRIAELLDFVRTFNAEDTSSSDNGIFENLLLVLSDGRNIFSEGEKKVKNSVKLARLQRIFVVYVIIDNPENKHSIMDIRVPLFTADRNQIVMQSYLDVFPFPYYVIVRDLGQLPLVLSDAMRQWFELVNSEQ</sequence>
<feature type="coiled-coil region" evidence="10">
    <location>
        <begin position="3281"/>
        <end position="3308"/>
    </location>
</feature>
<evidence type="ECO:0000256" key="4">
    <source>
        <dbReference type="ARBA" id="ARBA00017143"/>
    </source>
</evidence>
<dbReference type="PROSITE" id="PS50234">
    <property type="entry name" value="VWFA"/>
    <property type="match status" value="1"/>
</dbReference>
<feature type="compositionally biased region" description="Acidic residues" evidence="11">
    <location>
        <begin position="5002"/>
        <end position="5019"/>
    </location>
</feature>
<feature type="compositionally biased region" description="Basic and acidic residues" evidence="11">
    <location>
        <begin position="5256"/>
        <end position="5286"/>
    </location>
</feature>
<feature type="compositionally biased region" description="Basic and acidic residues" evidence="11">
    <location>
        <begin position="4722"/>
        <end position="4757"/>
    </location>
</feature>
<comment type="subcellular location">
    <subcellularLocation>
        <location evidence="1">Nucleus</location>
        <location evidence="1">Nucleolus</location>
    </subcellularLocation>
    <subcellularLocation>
        <location evidence="2">Nucleus</location>
        <location evidence="2">Nucleoplasm</location>
    </subcellularLocation>
</comment>
<comment type="similarity">
    <text evidence="3 9">Belongs to the midasin family.</text>
</comment>
<feature type="compositionally biased region" description="Acidic residues" evidence="11">
    <location>
        <begin position="5181"/>
        <end position="5194"/>
    </location>
</feature>
<feature type="compositionally biased region" description="Acidic residues" evidence="11">
    <location>
        <begin position="5031"/>
        <end position="5042"/>
    </location>
</feature>
<dbReference type="PANTHER" id="PTHR48103">
    <property type="entry name" value="MIDASIN-RELATED"/>
    <property type="match status" value="1"/>
</dbReference>
<evidence type="ECO:0000256" key="2">
    <source>
        <dbReference type="ARBA" id="ARBA00004642"/>
    </source>
</evidence>
<evidence type="ECO:0000256" key="9">
    <source>
        <dbReference type="PIRNR" id="PIRNR010340"/>
    </source>
</evidence>
<protein>
    <recommendedName>
        <fullName evidence="4 9">Midasin</fullName>
    </recommendedName>
</protein>
<feature type="compositionally biased region" description="Acidic residues" evidence="11">
    <location>
        <begin position="4910"/>
        <end position="4926"/>
    </location>
</feature>
<dbReference type="InterPro" id="IPR003593">
    <property type="entry name" value="AAA+_ATPase"/>
</dbReference>
<name>A0A6I8TZH6_AEDAE</name>
<dbReference type="PANTHER" id="PTHR48103:SF2">
    <property type="entry name" value="MIDASIN"/>
    <property type="match status" value="1"/>
</dbReference>
<dbReference type="SMART" id="SM00382">
    <property type="entry name" value="AAA"/>
    <property type="match status" value="5"/>
</dbReference>
<dbReference type="GO" id="GO:0000027">
    <property type="term" value="P:ribosomal large subunit assembly"/>
    <property type="evidence" value="ECO:0007669"/>
    <property type="project" value="InterPro"/>
</dbReference>
<dbReference type="InterPro" id="IPR036465">
    <property type="entry name" value="vWFA_dom_sf"/>
</dbReference>
<evidence type="ECO:0000256" key="6">
    <source>
        <dbReference type="ARBA" id="ARBA00022840"/>
    </source>
</evidence>
<dbReference type="FunFam" id="3.40.50.300:FF:000582">
    <property type="entry name" value="Midasin"/>
    <property type="match status" value="1"/>
</dbReference>